<evidence type="ECO:0000256" key="2">
    <source>
        <dbReference type="ARBA" id="ARBA00009199"/>
    </source>
</evidence>
<dbReference type="EC" id="3.5.1.4" evidence="3"/>
<organism evidence="5 6">
    <name type="scientific">Nocardia terpenica</name>
    <dbReference type="NCBI Taxonomy" id="455432"/>
    <lineage>
        <taxon>Bacteria</taxon>
        <taxon>Bacillati</taxon>
        <taxon>Actinomycetota</taxon>
        <taxon>Actinomycetes</taxon>
        <taxon>Mycobacteriales</taxon>
        <taxon>Nocardiaceae</taxon>
        <taxon>Nocardia</taxon>
    </lineage>
</organism>
<comment type="catalytic activity">
    <reaction evidence="1">
        <text>a monocarboxylic acid amide + H2O = a monocarboxylate + NH4(+)</text>
        <dbReference type="Rhea" id="RHEA:12020"/>
        <dbReference type="ChEBI" id="CHEBI:15377"/>
        <dbReference type="ChEBI" id="CHEBI:28938"/>
        <dbReference type="ChEBI" id="CHEBI:35757"/>
        <dbReference type="ChEBI" id="CHEBI:83628"/>
        <dbReference type="EC" id="3.5.1.4"/>
    </reaction>
</comment>
<reference evidence="5 6" key="1">
    <citation type="submission" date="2016-04" db="EMBL/GenBank/DDBJ databases">
        <authorList>
            <person name="Evans L.H."/>
            <person name="Alamgir A."/>
            <person name="Owens N."/>
            <person name="Weber N.D."/>
            <person name="Virtaneva K."/>
            <person name="Barbian K."/>
            <person name="Babar A."/>
            <person name="Rosenke K."/>
        </authorList>
    </citation>
    <scope>NUCLEOTIDE SEQUENCE [LARGE SCALE GENOMIC DNA]</scope>
    <source>
        <strain evidence="5 6">IFM 0406</strain>
    </source>
</reference>
<dbReference type="EMBL" id="LWGR01000007">
    <property type="protein sequence ID" value="KZM72679.1"/>
    <property type="molecule type" value="Genomic_DNA"/>
</dbReference>
<evidence type="ECO:0000259" key="4">
    <source>
        <dbReference type="Pfam" id="PF01425"/>
    </source>
</evidence>
<feature type="domain" description="Amidase" evidence="4">
    <location>
        <begin position="27"/>
        <end position="446"/>
    </location>
</feature>
<dbReference type="InterPro" id="IPR023631">
    <property type="entry name" value="Amidase_dom"/>
</dbReference>
<evidence type="ECO:0000313" key="5">
    <source>
        <dbReference type="EMBL" id="KZM72679.1"/>
    </source>
</evidence>
<dbReference type="OrthoDB" id="182039at2"/>
<accession>A0A164LR86</accession>
<gene>
    <name evidence="5" type="ORF">AWN90_28265</name>
</gene>
<dbReference type="InterPro" id="IPR000120">
    <property type="entry name" value="Amidase"/>
</dbReference>
<name>A0A164LR86_9NOCA</name>
<protein>
    <recommendedName>
        <fullName evidence="3">amidase</fullName>
        <ecNumber evidence="3">3.5.1.4</ecNumber>
    </recommendedName>
</protein>
<dbReference type="PROSITE" id="PS00571">
    <property type="entry name" value="AMIDASES"/>
    <property type="match status" value="1"/>
</dbReference>
<proteinExistence type="inferred from homology"/>
<dbReference type="GO" id="GO:0016740">
    <property type="term" value="F:transferase activity"/>
    <property type="evidence" value="ECO:0007669"/>
    <property type="project" value="UniProtKB-KW"/>
</dbReference>
<dbReference type="InterPro" id="IPR020556">
    <property type="entry name" value="Amidase_CS"/>
</dbReference>
<dbReference type="PANTHER" id="PTHR11895:SF7">
    <property type="entry name" value="GLUTAMYL-TRNA(GLN) AMIDOTRANSFERASE SUBUNIT A, MITOCHONDRIAL"/>
    <property type="match status" value="1"/>
</dbReference>
<dbReference type="PANTHER" id="PTHR11895">
    <property type="entry name" value="TRANSAMIDASE"/>
    <property type="match status" value="1"/>
</dbReference>
<dbReference type="Proteomes" id="UP000076512">
    <property type="component" value="Unassembled WGS sequence"/>
</dbReference>
<sequence>MTNIDLPSLDATAMAELVARGTCTSTELVQAHLDRIAEVDGGVNAFVTVAADQALEQAARADAAVAAGARLGPFHGVPVTVKDSLDVAGMRATRGSRLFADRIANTDATAVARLRAAGGIVLGKTNLPEFSYWTETDNLVAGRSLNPWDPERTPGGSSGGESAAIAAGMSPLGLGSDVAISVRGPAHDTGIAALKATRGRIPVTGHWPRVPLRYWHVGPMARSVRDLATALRRLAGPDGRDPYLRPVRLDPAPAVPGLRVGVLTGPEFGPLDPAVTRAVRAAADALADLGCTVEPAPLEALADIDATLLSAVLFTAEVTAVFRETAAGREDEVHPVIAKVLDAPEPSLSEYVDAQHEVESLAALFADYFTRYDALLLPVTPAPAPRHARPTLTAGDQELPARAVMRATVPFNLTGLPALALPFGTADGLPIGVQLAATWYAEPTLLALGAALETVAPPQTRRPPL</sequence>
<dbReference type="STRING" id="455432.AWN90_28265"/>
<dbReference type="Pfam" id="PF01425">
    <property type="entry name" value="Amidase"/>
    <property type="match status" value="1"/>
</dbReference>
<evidence type="ECO:0000313" key="6">
    <source>
        <dbReference type="Proteomes" id="UP000076512"/>
    </source>
</evidence>
<comment type="caution">
    <text evidence="5">The sequence shown here is derived from an EMBL/GenBank/DDBJ whole genome shotgun (WGS) entry which is preliminary data.</text>
</comment>
<dbReference type="Gene3D" id="3.90.1300.10">
    <property type="entry name" value="Amidase signature (AS) domain"/>
    <property type="match status" value="1"/>
</dbReference>
<comment type="similarity">
    <text evidence="2">Belongs to the amidase family.</text>
</comment>
<dbReference type="GO" id="GO:0004040">
    <property type="term" value="F:amidase activity"/>
    <property type="evidence" value="ECO:0007669"/>
    <property type="project" value="UniProtKB-EC"/>
</dbReference>
<dbReference type="InterPro" id="IPR036928">
    <property type="entry name" value="AS_sf"/>
</dbReference>
<dbReference type="SUPFAM" id="SSF75304">
    <property type="entry name" value="Amidase signature (AS) enzymes"/>
    <property type="match status" value="1"/>
</dbReference>
<keyword evidence="6" id="KW-1185">Reference proteome</keyword>
<evidence type="ECO:0000256" key="1">
    <source>
        <dbReference type="ARBA" id="ARBA00001311"/>
    </source>
</evidence>
<keyword evidence="5" id="KW-0808">Transferase</keyword>
<dbReference type="RefSeq" id="WP_067588796.1">
    <property type="nucleotide sequence ID" value="NZ_JABMCZ010000005.1"/>
</dbReference>
<dbReference type="AlphaFoldDB" id="A0A164LR86"/>
<evidence type="ECO:0000256" key="3">
    <source>
        <dbReference type="ARBA" id="ARBA00012922"/>
    </source>
</evidence>